<keyword evidence="2" id="KW-1185">Reference proteome</keyword>
<dbReference type="Proteomes" id="UP000824782">
    <property type="component" value="Unassembled WGS sequence"/>
</dbReference>
<name>A0AAV7DFU3_ENGPU</name>
<accession>A0AAV7DFU3</accession>
<evidence type="ECO:0000313" key="2">
    <source>
        <dbReference type="Proteomes" id="UP000824782"/>
    </source>
</evidence>
<dbReference type="EMBL" id="WNYA01000001">
    <property type="protein sequence ID" value="KAG8595784.1"/>
    <property type="molecule type" value="Genomic_DNA"/>
</dbReference>
<protein>
    <submittedName>
        <fullName evidence="1">Uncharacterized protein</fullName>
    </submittedName>
</protein>
<gene>
    <name evidence="1" type="ORF">GDO81_001632</name>
</gene>
<sequence length="98" mass="11029">MMGQKSLLWMGEYQPISSKESRGRAGIYYALPAVFLVDKACIKQGRRGVNALAHKIYYILPRKTRSLLVILRGLGLSEHPGGMGGIQNTGLYRFPWYL</sequence>
<evidence type="ECO:0000313" key="1">
    <source>
        <dbReference type="EMBL" id="KAG8595784.1"/>
    </source>
</evidence>
<comment type="caution">
    <text evidence="1">The sequence shown here is derived from an EMBL/GenBank/DDBJ whole genome shotgun (WGS) entry which is preliminary data.</text>
</comment>
<dbReference type="AlphaFoldDB" id="A0AAV7DFU3"/>
<proteinExistence type="predicted"/>
<reference evidence="1" key="1">
    <citation type="thesis" date="2020" institute="ProQuest LLC" country="789 East Eisenhower Parkway, Ann Arbor, MI, USA">
        <title>Comparative Genomics and Chromosome Evolution.</title>
        <authorList>
            <person name="Mudd A.B."/>
        </authorList>
    </citation>
    <scope>NUCLEOTIDE SEQUENCE</scope>
    <source>
        <strain evidence="1">237g6f4</strain>
        <tissue evidence="1">Blood</tissue>
    </source>
</reference>
<organism evidence="1 2">
    <name type="scientific">Engystomops pustulosus</name>
    <name type="common">Tungara frog</name>
    <name type="synonym">Physalaemus pustulosus</name>
    <dbReference type="NCBI Taxonomy" id="76066"/>
    <lineage>
        <taxon>Eukaryota</taxon>
        <taxon>Metazoa</taxon>
        <taxon>Chordata</taxon>
        <taxon>Craniata</taxon>
        <taxon>Vertebrata</taxon>
        <taxon>Euteleostomi</taxon>
        <taxon>Amphibia</taxon>
        <taxon>Batrachia</taxon>
        <taxon>Anura</taxon>
        <taxon>Neobatrachia</taxon>
        <taxon>Hyloidea</taxon>
        <taxon>Leptodactylidae</taxon>
        <taxon>Leiuperinae</taxon>
        <taxon>Engystomops</taxon>
    </lineage>
</organism>